<sequence>MDGRYLLTDIDSQEVLSTGTAWVMFPHLHVQVSSASHTHVRCGSREQTHRFLITAKRMVGKKMEAWYTLQSHCEKYRAQILHARPSAEDGHYYCGGSIEPLRDLILLKPIIAEFDGPVFEGKKSSQKGSITWNVRKRFNLISIIAANKQAVNVIFGY</sequence>
<evidence type="ECO:0000313" key="1">
    <source>
        <dbReference type="EMBL" id="ESZ98557.1"/>
    </source>
</evidence>
<name>W9CP12_SCLBF</name>
<dbReference type="Proteomes" id="UP000019487">
    <property type="component" value="Unassembled WGS sequence"/>
</dbReference>
<gene>
    <name evidence="1" type="ORF">SBOR_1007</name>
</gene>
<accession>W9CP12</accession>
<reference evidence="1 2" key="1">
    <citation type="journal article" date="2014" name="Genome Announc.">
        <title>Draft genome sequence of Sclerotinia borealis, a psychrophilic plant pathogenic fungus.</title>
        <authorList>
            <person name="Mardanov A.V."/>
            <person name="Beletsky A.V."/>
            <person name="Kadnikov V.V."/>
            <person name="Ignatov A.N."/>
            <person name="Ravin N.V."/>
        </authorList>
    </citation>
    <scope>NUCLEOTIDE SEQUENCE [LARGE SCALE GENOMIC DNA]</scope>
    <source>
        <strain evidence="2">F-4157</strain>
    </source>
</reference>
<dbReference type="EMBL" id="AYSA01000039">
    <property type="protein sequence ID" value="ESZ98557.1"/>
    <property type="molecule type" value="Genomic_DNA"/>
</dbReference>
<evidence type="ECO:0000313" key="2">
    <source>
        <dbReference type="Proteomes" id="UP000019487"/>
    </source>
</evidence>
<proteinExistence type="predicted"/>
<dbReference type="AlphaFoldDB" id="W9CP12"/>
<dbReference type="HOGENOM" id="CLU_1678959_0_0_1"/>
<keyword evidence="2" id="KW-1185">Reference proteome</keyword>
<protein>
    <submittedName>
        <fullName evidence="1">Uncharacterized protein</fullName>
    </submittedName>
</protein>
<organism evidence="1 2">
    <name type="scientific">Sclerotinia borealis (strain F-4128)</name>
    <dbReference type="NCBI Taxonomy" id="1432307"/>
    <lineage>
        <taxon>Eukaryota</taxon>
        <taxon>Fungi</taxon>
        <taxon>Dikarya</taxon>
        <taxon>Ascomycota</taxon>
        <taxon>Pezizomycotina</taxon>
        <taxon>Leotiomycetes</taxon>
        <taxon>Helotiales</taxon>
        <taxon>Sclerotiniaceae</taxon>
        <taxon>Sclerotinia</taxon>
    </lineage>
</organism>
<comment type="caution">
    <text evidence="1">The sequence shown here is derived from an EMBL/GenBank/DDBJ whole genome shotgun (WGS) entry which is preliminary data.</text>
</comment>